<gene>
    <name evidence="9" type="ORF">EQG66_13275</name>
</gene>
<keyword evidence="10" id="KW-1185">Reference proteome</keyword>
<dbReference type="InterPro" id="IPR018211">
    <property type="entry name" value="ADH_Fe_CS"/>
</dbReference>
<proteinExistence type="inferred from homology"/>
<comment type="cofactor">
    <cofactor evidence="1">
        <name>Fe cation</name>
        <dbReference type="ChEBI" id="CHEBI:24875"/>
    </cofactor>
</comment>
<dbReference type="AlphaFoldDB" id="A0A4Q1KDM6"/>
<dbReference type="InterPro" id="IPR001670">
    <property type="entry name" value="ADH_Fe/GldA"/>
</dbReference>
<protein>
    <submittedName>
        <fullName evidence="9">Iron-containing alcohol dehydrogenase</fullName>
    </submittedName>
</protein>
<evidence type="ECO:0000256" key="5">
    <source>
        <dbReference type="ARBA" id="ARBA00023027"/>
    </source>
</evidence>
<evidence type="ECO:0000256" key="6">
    <source>
        <dbReference type="ARBA" id="ARBA00049243"/>
    </source>
</evidence>
<comment type="caution">
    <text evidence="9">The sequence shown here is derived from an EMBL/GenBank/DDBJ whole genome shotgun (WGS) entry which is preliminary data.</text>
</comment>
<dbReference type="EMBL" id="SBKP01000016">
    <property type="protein sequence ID" value="RXR26032.1"/>
    <property type="molecule type" value="Genomic_DNA"/>
</dbReference>
<dbReference type="GO" id="GO:0046872">
    <property type="term" value="F:metal ion binding"/>
    <property type="evidence" value="ECO:0007669"/>
    <property type="project" value="InterPro"/>
</dbReference>
<evidence type="ECO:0000313" key="10">
    <source>
        <dbReference type="Proteomes" id="UP000290958"/>
    </source>
</evidence>
<dbReference type="InterPro" id="IPR056798">
    <property type="entry name" value="ADH_Fe_C"/>
</dbReference>
<dbReference type="Proteomes" id="UP000290958">
    <property type="component" value="Unassembled WGS sequence"/>
</dbReference>
<comment type="catalytic activity">
    <reaction evidence="6">
        <text>a primary alcohol + NAD(+) = an aldehyde + NADH + H(+)</text>
        <dbReference type="Rhea" id="RHEA:10736"/>
        <dbReference type="ChEBI" id="CHEBI:15378"/>
        <dbReference type="ChEBI" id="CHEBI:15734"/>
        <dbReference type="ChEBI" id="CHEBI:17478"/>
        <dbReference type="ChEBI" id="CHEBI:57540"/>
        <dbReference type="ChEBI" id="CHEBI:57945"/>
        <dbReference type="EC" id="1.1.1.1"/>
    </reaction>
</comment>
<dbReference type="Gene3D" id="1.20.1090.10">
    <property type="entry name" value="Dehydroquinate synthase-like - alpha domain"/>
    <property type="match status" value="1"/>
</dbReference>
<comment type="similarity">
    <text evidence="2">Belongs to the iron-containing alcohol dehydrogenase family.</text>
</comment>
<dbReference type="PROSITE" id="PS00060">
    <property type="entry name" value="ADH_IRON_2"/>
    <property type="match status" value="1"/>
</dbReference>
<evidence type="ECO:0000259" key="7">
    <source>
        <dbReference type="Pfam" id="PF00465"/>
    </source>
</evidence>
<evidence type="ECO:0000256" key="1">
    <source>
        <dbReference type="ARBA" id="ARBA00001962"/>
    </source>
</evidence>
<dbReference type="SUPFAM" id="SSF56796">
    <property type="entry name" value="Dehydroquinate synthase-like"/>
    <property type="match status" value="1"/>
</dbReference>
<dbReference type="PANTHER" id="PTHR11496">
    <property type="entry name" value="ALCOHOL DEHYDROGENASE"/>
    <property type="match status" value="1"/>
</dbReference>
<keyword evidence="4" id="KW-0408">Iron</keyword>
<dbReference type="CDD" id="cd08193">
    <property type="entry name" value="HVD"/>
    <property type="match status" value="1"/>
</dbReference>
<evidence type="ECO:0000256" key="2">
    <source>
        <dbReference type="ARBA" id="ARBA00007358"/>
    </source>
</evidence>
<feature type="domain" description="Fe-containing alcohol dehydrogenase-like C-terminal" evidence="8">
    <location>
        <begin position="186"/>
        <end position="382"/>
    </location>
</feature>
<organism evidence="9 10">
    <name type="scientific">Sphingobium fluviale</name>
    <dbReference type="NCBI Taxonomy" id="2506423"/>
    <lineage>
        <taxon>Bacteria</taxon>
        <taxon>Pseudomonadati</taxon>
        <taxon>Pseudomonadota</taxon>
        <taxon>Alphaproteobacteria</taxon>
        <taxon>Sphingomonadales</taxon>
        <taxon>Sphingomonadaceae</taxon>
        <taxon>Sphingobium</taxon>
    </lineage>
</organism>
<feature type="domain" description="Alcohol dehydrogenase iron-type/glycerol dehydrogenase GldA" evidence="7">
    <location>
        <begin position="9"/>
        <end position="174"/>
    </location>
</feature>
<evidence type="ECO:0000256" key="4">
    <source>
        <dbReference type="ARBA" id="ARBA00023004"/>
    </source>
</evidence>
<dbReference type="PANTHER" id="PTHR11496:SF102">
    <property type="entry name" value="ALCOHOL DEHYDROGENASE 4"/>
    <property type="match status" value="1"/>
</dbReference>
<dbReference type="OrthoDB" id="9815791at2"/>
<keyword evidence="3" id="KW-0560">Oxidoreductase</keyword>
<evidence type="ECO:0000259" key="8">
    <source>
        <dbReference type="Pfam" id="PF25137"/>
    </source>
</evidence>
<dbReference type="PROSITE" id="PS00913">
    <property type="entry name" value="ADH_IRON_1"/>
    <property type="match status" value="1"/>
</dbReference>
<keyword evidence="5" id="KW-0520">NAD</keyword>
<dbReference type="InterPro" id="IPR039697">
    <property type="entry name" value="Alcohol_dehydrogenase_Fe"/>
</dbReference>
<dbReference type="Pfam" id="PF00465">
    <property type="entry name" value="Fe-ADH"/>
    <property type="match status" value="1"/>
</dbReference>
<reference evidence="10" key="1">
    <citation type="submission" date="2019-01" db="EMBL/GenBank/DDBJ databases">
        <title>Cytophagaceae bacterium strain CAR-16.</title>
        <authorList>
            <person name="Chen W.-M."/>
        </authorList>
    </citation>
    <scope>NUCLEOTIDE SEQUENCE [LARGE SCALE GENOMIC DNA]</scope>
    <source>
        <strain evidence="10">CHR27</strain>
    </source>
</reference>
<dbReference type="Gene3D" id="3.40.50.1970">
    <property type="match status" value="1"/>
</dbReference>
<evidence type="ECO:0000256" key="3">
    <source>
        <dbReference type="ARBA" id="ARBA00023002"/>
    </source>
</evidence>
<dbReference type="GO" id="GO:0004022">
    <property type="term" value="F:alcohol dehydrogenase (NAD+) activity"/>
    <property type="evidence" value="ECO:0007669"/>
    <property type="project" value="UniProtKB-EC"/>
</dbReference>
<sequence length="384" mass="39425">MDLNFLSCPRIICKAGSLSQVGDLVCELGGSRVLLVTDPGIVACGFSEQAMSSLGAAGIAVEIFDRVAADPPMAIVSEAVGFAKSFGADAIIGLGGGSSLDTAKVVALAAASGQTIDGMIGVGKAIGQRLPLIQIPTTAGTGSEVTSVSVLTSAKQEKLAVYAPQLLPDIALLDAALTLGMPRKITAATALDAMVHAIEASTSRTRKNLISDGLADKALSLLGQNLPRVLDTPSDLAAREAMLLGATLAGMAFINASVGSIHALSYPLGSHFHVPHGHGNALVAAPVMRFNLVVAEAEYAHLAKVFLPNRTFASNAEAANSLISAMEEMFAASGLETRLSQLGISADAVPAMAREVTTGLTRLIANNPCDMSYDDVVSLYENVL</sequence>
<evidence type="ECO:0000313" key="9">
    <source>
        <dbReference type="EMBL" id="RXR26032.1"/>
    </source>
</evidence>
<dbReference type="RefSeq" id="WP_029995528.1">
    <property type="nucleotide sequence ID" value="NZ_SBKP01000016.1"/>
</dbReference>
<name>A0A4Q1KDM6_9SPHN</name>
<accession>A0A4Q1KDM6</accession>
<dbReference type="Pfam" id="PF25137">
    <property type="entry name" value="ADH_Fe_C"/>
    <property type="match status" value="1"/>
</dbReference>
<dbReference type="FunFam" id="3.40.50.1970:FF:000003">
    <property type="entry name" value="Alcohol dehydrogenase, iron-containing"/>
    <property type="match status" value="1"/>
</dbReference>